<dbReference type="PROSITE" id="PS00211">
    <property type="entry name" value="ABC_TRANSPORTER_1"/>
    <property type="match status" value="1"/>
</dbReference>
<dbReference type="Gene3D" id="3.40.50.300">
    <property type="entry name" value="P-loop containing nucleotide triphosphate hydrolases"/>
    <property type="match status" value="1"/>
</dbReference>
<dbReference type="PROSITE" id="PS50893">
    <property type="entry name" value="ABC_TRANSPORTER_2"/>
    <property type="match status" value="1"/>
</dbReference>
<sequence length="418" mass="44383">MNFSCHPSFTKLLHRLRPVRNIYFKRIGNGRNIPVRRRPGKGQGVAVLQVETQPKTGSGAAISVRGLEVAYSGTRVLHGIDLDFAPGSFTALLGSSGCGKTTLLRSLSGFVPVEAGSIVVGGKDIAGLPPEKRGMAMVFQSYALWPHMTVLQNIGYGLKLRGKSKAEIAARVAEVLSFLGLSGYEERKVTALSGGQRQRVALGRALAIDPGILLLDEPLSNLDAKIRMTMRHEIRAIQQRLGLTAVHVTHDREEAMTMADRLVIMQAGHIAQVGTPEEVYDRPASAFVANFMGAENVLPLHVERGEGQAAIAAGDARATLAGEAAAALPAGEALAYFRDDVASLGNLDAPASGGDLVVPGTIAARAYPGGIYRYKVEAAGRQITVDDVGRHELGTKVGLRIPLQRLHIFPATEAGIAA</sequence>
<feature type="domain" description="ABC transporter" evidence="6">
    <location>
        <begin position="62"/>
        <end position="292"/>
    </location>
</feature>
<evidence type="ECO:0000256" key="4">
    <source>
        <dbReference type="ARBA" id="ARBA00022741"/>
    </source>
</evidence>
<dbReference type="InterPro" id="IPR017871">
    <property type="entry name" value="ABC_transporter-like_CS"/>
</dbReference>
<keyword evidence="8" id="KW-1185">Reference proteome</keyword>
<evidence type="ECO:0000256" key="3">
    <source>
        <dbReference type="ARBA" id="ARBA00022448"/>
    </source>
</evidence>
<evidence type="ECO:0000259" key="6">
    <source>
        <dbReference type="PROSITE" id="PS50893"/>
    </source>
</evidence>
<reference evidence="7" key="1">
    <citation type="submission" date="2020-09" db="EMBL/GenBank/DDBJ databases">
        <title>Bosea spartocytisi sp. nov. a root nodule endophyte of Spartocytisus supranubius in the high mountain ecosystem fo the Teide National Park (Canary Islands, Spain).</title>
        <authorList>
            <person name="Pulido-Suarez L."/>
            <person name="Peix A."/>
            <person name="Igual J.M."/>
            <person name="Socas-Perez N."/>
            <person name="Velazquez E."/>
            <person name="Flores-Felix J.D."/>
            <person name="Leon-Barrios M."/>
        </authorList>
    </citation>
    <scope>NUCLEOTIDE SEQUENCE</scope>
    <source>
        <strain evidence="7">SSUT16</strain>
    </source>
</reference>
<dbReference type="Gene3D" id="2.40.50.100">
    <property type="match status" value="1"/>
</dbReference>
<evidence type="ECO:0000256" key="1">
    <source>
        <dbReference type="ARBA" id="ARBA00004417"/>
    </source>
</evidence>
<dbReference type="SMART" id="SM00382">
    <property type="entry name" value="AAA"/>
    <property type="match status" value="1"/>
</dbReference>
<dbReference type="GO" id="GO:0043190">
    <property type="term" value="C:ATP-binding cassette (ABC) transporter complex"/>
    <property type="evidence" value="ECO:0007669"/>
    <property type="project" value="UniProtKB-ARBA"/>
</dbReference>
<organism evidence="7 8">
    <name type="scientific">Bosea spartocytisi</name>
    <dbReference type="NCBI Taxonomy" id="2773451"/>
    <lineage>
        <taxon>Bacteria</taxon>
        <taxon>Pseudomonadati</taxon>
        <taxon>Pseudomonadota</taxon>
        <taxon>Alphaproteobacteria</taxon>
        <taxon>Hyphomicrobiales</taxon>
        <taxon>Boseaceae</taxon>
        <taxon>Bosea</taxon>
    </lineage>
</organism>
<dbReference type="GO" id="GO:0016887">
    <property type="term" value="F:ATP hydrolysis activity"/>
    <property type="evidence" value="ECO:0007669"/>
    <property type="project" value="InterPro"/>
</dbReference>
<dbReference type="InterPro" id="IPR050093">
    <property type="entry name" value="ABC_SmlMolc_Importer"/>
</dbReference>
<dbReference type="SUPFAM" id="SSF52540">
    <property type="entry name" value="P-loop containing nucleoside triphosphate hydrolases"/>
    <property type="match status" value="1"/>
</dbReference>
<evidence type="ECO:0000313" key="8">
    <source>
        <dbReference type="Proteomes" id="UP000619295"/>
    </source>
</evidence>
<gene>
    <name evidence="7" type="ORF">IED13_18335</name>
</gene>
<keyword evidence="3" id="KW-0813">Transport</keyword>
<dbReference type="InterPro" id="IPR027417">
    <property type="entry name" value="P-loop_NTPase"/>
</dbReference>
<dbReference type="SUPFAM" id="SSF50331">
    <property type="entry name" value="MOP-like"/>
    <property type="match status" value="1"/>
</dbReference>
<accession>A0A927I1R0</accession>
<keyword evidence="5 7" id="KW-0067">ATP-binding</keyword>
<dbReference type="FunFam" id="3.40.50.300:FF:000042">
    <property type="entry name" value="Maltose/maltodextrin ABC transporter, ATP-binding protein"/>
    <property type="match status" value="1"/>
</dbReference>
<comment type="similarity">
    <text evidence="2">Belongs to the ABC transporter superfamily.</text>
</comment>
<dbReference type="Pfam" id="PF00005">
    <property type="entry name" value="ABC_tran"/>
    <property type="match status" value="1"/>
</dbReference>
<dbReference type="PANTHER" id="PTHR42781:SF4">
    <property type="entry name" value="SPERMIDINE_PUTRESCINE IMPORT ATP-BINDING PROTEIN POTA"/>
    <property type="match status" value="1"/>
</dbReference>
<dbReference type="AlphaFoldDB" id="A0A927I1R0"/>
<dbReference type="GO" id="GO:0005524">
    <property type="term" value="F:ATP binding"/>
    <property type="evidence" value="ECO:0007669"/>
    <property type="project" value="UniProtKB-KW"/>
</dbReference>
<dbReference type="Proteomes" id="UP000619295">
    <property type="component" value="Unassembled WGS sequence"/>
</dbReference>
<protein>
    <submittedName>
        <fullName evidence="7">ABC transporter ATP-binding protein</fullName>
    </submittedName>
</protein>
<dbReference type="InterPro" id="IPR008995">
    <property type="entry name" value="Mo/tungstate-bd_C_term_dom"/>
</dbReference>
<comment type="subcellular location">
    <subcellularLocation>
        <location evidence="1">Cell inner membrane</location>
        <topology evidence="1">Peripheral membrane protein</topology>
    </subcellularLocation>
</comment>
<evidence type="ECO:0000313" key="7">
    <source>
        <dbReference type="EMBL" id="MBD3847662.1"/>
    </source>
</evidence>
<dbReference type="EMBL" id="JACXWY010000012">
    <property type="protein sequence ID" value="MBD3847662.1"/>
    <property type="molecule type" value="Genomic_DNA"/>
</dbReference>
<proteinExistence type="inferred from homology"/>
<dbReference type="PANTHER" id="PTHR42781">
    <property type="entry name" value="SPERMIDINE/PUTRESCINE IMPORT ATP-BINDING PROTEIN POTA"/>
    <property type="match status" value="1"/>
</dbReference>
<evidence type="ECO:0000256" key="5">
    <source>
        <dbReference type="ARBA" id="ARBA00022840"/>
    </source>
</evidence>
<dbReference type="InterPro" id="IPR003439">
    <property type="entry name" value="ABC_transporter-like_ATP-bd"/>
</dbReference>
<dbReference type="InterPro" id="IPR003593">
    <property type="entry name" value="AAA+_ATPase"/>
</dbReference>
<comment type="caution">
    <text evidence="7">The sequence shown here is derived from an EMBL/GenBank/DDBJ whole genome shotgun (WGS) entry which is preliminary data.</text>
</comment>
<keyword evidence="4" id="KW-0547">Nucleotide-binding</keyword>
<dbReference type="GO" id="GO:0140359">
    <property type="term" value="F:ABC-type transporter activity"/>
    <property type="evidence" value="ECO:0007669"/>
    <property type="project" value="UniProtKB-ARBA"/>
</dbReference>
<evidence type="ECO:0000256" key="2">
    <source>
        <dbReference type="ARBA" id="ARBA00005417"/>
    </source>
</evidence>
<name>A0A927I1R0_9HYPH</name>